<dbReference type="InterPro" id="IPR012657">
    <property type="entry name" value="23S_rRNA-intervening_sequence"/>
</dbReference>
<dbReference type="Proteomes" id="UP000245489">
    <property type="component" value="Unassembled WGS sequence"/>
</dbReference>
<gene>
    <name evidence="1" type="ORF">LV89_03399</name>
</gene>
<reference evidence="1 2" key="1">
    <citation type="submission" date="2018-05" db="EMBL/GenBank/DDBJ databases">
        <title>Genomic Encyclopedia of Archaeal and Bacterial Type Strains, Phase II (KMG-II): from individual species to whole genera.</title>
        <authorList>
            <person name="Goeker M."/>
        </authorList>
    </citation>
    <scope>NUCLEOTIDE SEQUENCE [LARGE SCALE GENOMIC DNA]</scope>
    <source>
        <strain evidence="1 2">DSM 22214</strain>
    </source>
</reference>
<dbReference type="SUPFAM" id="SSF158446">
    <property type="entry name" value="IVS-encoded protein-like"/>
    <property type="match status" value="1"/>
</dbReference>
<dbReference type="PANTHER" id="PTHR38471:SF2">
    <property type="entry name" value="FOUR HELIX BUNDLE PROTEIN"/>
    <property type="match status" value="1"/>
</dbReference>
<dbReference type="EMBL" id="QGGO01000019">
    <property type="protein sequence ID" value="PWK22687.1"/>
    <property type="molecule type" value="Genomic_DNA"/>
</dbReference>
<evidence type="ECO:0000313" key="1">
    <source>
        <dbReference type="EMBL" id="PWK22687.1"/>
    </source>
</evidence>
<dbReference type="Pfam" id="PF05635">
    <property type="entry name" value="23S_rRNA_IVP"/>
    <property type="match status" value="1"/>
</dbReference>
<dbReference type="Gene3D" id="1.20.1440.60">
    <property type="entry name" value="23S rRNA-intervening sequence"/>
    <property type="match status" value="1"/>
</dbReference>
<organism evidence="1 2">
    <name type="scientific">Arcicella aurantiaca</name>
    <dbReference type="NCBI Taxonomy" id="591202"/>
    <lineage>
        <taxon>Bacteria</taxon>
        <taxon>Pseudomonadati</taxon>
        <taxon>Bacteroidota</taxon>
        <taxon>Cytophagia</taxon>
        <taxon>Cytophagales</taxon>
        <taxon>Flectobacillaceae</taxon>
        <taxon>Arcicella</taxon>
    </lineage>
</organism>
<dbReference type="RefSeq" id="WP_109744094.1">
    <property type="nucleotide sequence ID" value="NZ_QGGO01000019.1"/>
</dbReference>
<dbReference type="NCBIfam" id="TIGR02436">
    <property type="entry name" value="four helix bundle protein"/>
    <property type="match status" value="1"/>
</dbReference>
<protein>
    <submittedName>
        <fullName evidence="1">Four helix bundle protein</fullName>
    </submittedName>
</protein>
<keyword evidence="2" id="KW-1185">Reference proteome</keyword>
<dbReference type="PIRSF" id="PIRSF035652">
    <property type="entry name" value="CHP02436"/>
    <property type="match status" value="1"/>
</dbReference>
<name>A0A316DWE9_9BACT</name>
<accession>A0A316DWE9</accession>
<proteinExistence type="predicted"/>
<comment type="caution">
    <text evidence="1">The sequence shown here is derived from an EMBL/GenBank/DDBJ whole genome shotgun (WGS) entry which is preliminary data.</text>
</comment>
<dbReference type="PANTHER" id="PTHR38471">
    <property type="entry name" value="FOUR HELIX BUNDLE PROTEIN"/>
    <property type="match status" value="1"/>
</dbReference>
<evidence type="ECO:0000313" key="2">
    <source>
        <dbReference type="Proteomes" id="UP000245489"/>
    </source>
</evidence>
<dbReference type="OrthoDB" id="285993at2"/>
<dbReference type="InterPro" id="IPR036583">
    <property type="entry name" value="23S_rRNA_IVS_sf"/>
</dbReference>
<sequence length="121" mass="13868">MQTDNNLYNKAYALAIRTIKAYQYLIDKKKEFTLSKQLLRSGTSIGANISEANGAISQADFSSKISIAYKESLETKYWLSLLKDTNYLDEKTFSSIYKEVDELSKIMFSILKTTKRVNNNQ</sequence>
<dbReference type="AlphaFoldDB" id="A0A316DWE9"/>